<dbReference type="PANTHER" id="PTHR43283:SF17">
    <property type="entry name" value="(LOVD), PUTATIVE (AFU_ORTHOLOGUE AFUA_5G00920)-RELATED"/>
    <property type="match status" value="1"/>
</dbReference>
<evidence type="ECO:0000259" key="3">
    <source>
        <dbReference type="Pfam" id="PF00144"/>
    </source>
</evidence>
<dbReference type="EMBL" id="AMGV01000006">
    <property type="protein sequence ID" value="KEF56029.1"/>
    <property type="molecule type" value="Genomic_DNA"/>
</dbReference>
<dbReference type="RefSeq" id="XP_013258619.1">
    <property type="nucleotide sequence ID" value="XM_013403165.1"/>
</dbReference>
<dbReference type="AlphaFoldDB" id="A0A072P7C9"/>
<dbReference type="OrthoDB" id="428260at2759"/>
<dbReference type="Pfam" id="PF00144">
    <property type="entry name" value="Beta-lactamase"/>
    <property type="match status" value="1"/>
</dbReference>
<dbReference type="STRING" id="1182545.A0A072P7C9"/>
<keyword evidence="5" id="KW-1185">Reference proteome</keyword>
<evidence type="ECO:0000313" key="4">
    <source>
        <dbReference type="EMBL" id="KEF56029.1"/>
    </source>
</evidence>
<dbReference type="VEuPathDB" id="FungiDB:A1O9_07610"/>
<dbReference type="InterPro" id="IPR012338">
    <property type="entry name" value="Beta-lactam/transpept-like"/>
</dbReference>
<evidence type="ECO:0000256" key="1">
    <source>
        <dbReference type="ARBA" id="ARBA00009009"/>
    </source>
</evidence>
<dbReference type="SUPFAM" id="SSF56601">
    <property type="entry name" value="beta-lactamase/transpeptidase-like"/>
    <property type="match status" value="1"/>
</dbReference>
<comment type="similarity">
    <text evidence="1">Belongs to the class-A beta-lactamase family.</text>
</comment>
<dbReference type="InterPro" id="IPR050789">
    <property type="entry name" value="Diverse_Enzym_Activities"/>
</dbReference>
<name>A0A072P7C9_9EURO</name>
<sequence length="410" mass="44625">MGDDIETVFQKAIDAGNINGVVICATDAECRFVYNKALGERTLLSGEKRSQRLDDVLFLASATKLITTIAALQCVEDGLLTLTGDISSIAPELASKQVMTGWSADGETPLLEPAARPITLEMLLTHSSGLTYDFMNPLLGQWSQKFNQPQEGKTRGVEEAFSYPLGFHPGDSWMYGTGLDWTGKIIERVTGGTLSEHMQERICGPLGITDAQFWPVTREDLRARMIDLNPGDPEGLGVAVAGSNGDMNKRNRGDFGGHGLYMPGSEYIKVLHSLLANDGKLLKPATVDDMFKHHLSVNATSGHQAALSSPAGPFFRLGIDPDVKVGHGLGGLLTLQDIENWYGEGTLSWGGGLTLAWFIDRKNNLCGIGAVQSPLPVDREAVTALKQTFRRGVYHKRAAWQQQQQQQQQT</sequence>
<dbReference type="PANTHER" id="PTHR43283">
    <property type="entry name" value="BETA-LACTAMASE-RELATED"/>
    <property type="match status" value="1"/>
</dbReference>
<organism evidence="4 5">
    <name type="scientific">Exophiala aquamarina CBS 119918</name>
    <dbReference type="NCBI Taxonomy" id="1182545"/>
    <lineage>
        <taxon>Eukaryota</taxon>
        <taxon>Fungi</taxon>
        <taxon>Dikarya</taxon>
        <taxon>Ascomycota</taxon>
        <taxon>Pezizomycotina</taxon>
        <taxon>Eurotiomycetes</taxon>
        <taxon>Chaetothyriomycetidae</taxon>
        <taxon>Chaetothyriales</taxon>
        <taxon>Herpotrichiellaceae</taxon>
        <taxon>Exophiala</taxon>
    </lineage>
</organism>
<evidence type="ECO:0000313" key="5">
    <source>
        <dbReference type="Proteomes" id="UP000027920"/>
    </source>
</evidence>
<feature type="domain" description="Beta-lactamase-related" evidence="3">
    <location>
        <begin position="7"/>
        <end position="378"/>
    </location>
</feature>
<gene>
    <name evidence="4" type="ORF">A1O9_07610</name>
</gene>
<reference evidence="4 5" key="1">
    <citation type="submission" date="2013-03" db="EMBL/GenBank/DDBJ databases">
        <title>The Genome Sequence of Exophiala aquamarina CBS 119918.</title>
        <authorList>
            <consortium name="The Broad Institute Genomics Platform"/>
            <person name="Cuomo C."/>
            <person name="de Hoog S."/>
            <person name="Gorbushina A."/>
            <person name="Walker B."/>
            <person name="Young S.K."/>
            <person name="Zeng Q."/>
            <person name="Gargeya S."/>
            <person name="Fitzgerald M."/>
            <person name="Haas B."/>
            <person name="Abouelleil A."/>
            <person name="Allen A.W."/>
            <person name="Alvarado L."/>
            <person name="Arachchi H.M."/>
            <person name="Berlin A.M."/>
            <person name="Chapman S.B."/>
            <person name="Gainer-Dewar J."/>
            <person name="Goldberg J."/>
            <person name="Griggs A."/>
            <person name="Gujja S."/>
            <person name="Hansen M."/>
            <person name="Howarth C."/>
            <person name="Imamovic A."/>
            <person name="Ireland A."/>
            <person name="Larimer J."/>
            <person name="McCowan C."/>
            <person name="Murphy C."/>
            <person name="Pearson M."/>
            <person name="Poon T.W."/>
            <person name="Priest M."/>
            <person name="Roberts A."/>
            <person name="Saif S."/>
            <person name="Shea T."/>
            <person name="Sisk P."/>
            <person name="Sykes S."/>
            <person name="Wortman J."/>
            <person name="Nusbaum C."/>
            <person name="Birren B."/>
        </authorList>
    </citation>
    <scope>NUCLEOTIDE SEQUENCE [LARGE SCALE GENOMIC DNA]</scope>
    <source>
        <strain evidence="4 5">CBS 119918</strain>
    </source>
</reference>
<dbReference type="InterPro" id="IPR001466">
    <property type="entry name" value="Beta-lactam-related"/>
</dbReference>
<dbReference type="GO" id="GO:0016787">
    <property type="term" value="F:hydrolase activity"/>
    <property type="evidence" value="ECO:0007669"/>
    <property type="project" value="UniProtKB-KW"/>
</dbReference>
<dbReference type="GeneID" id="25282523"/>
<keyword evidence="2" id="KW-0378">Hydrolase</keyword>
<dbReference type="Gene3D" id="3.40.710.10">
    <property type="entry name" value="DD-peptidase/beta-lactamase superfamily"/>
    <property type="match status" value="1"/>
</dbReference>
<protein>
    <submittedName>
        <fullName evidence="4">Beta-lactamase</fullName>
    </submittedName>
</protein>
<evidence type="ECO:0000256" key="2">
    <source>
        <dbReference type="ARBA" id="ARBA00022801"/>
    </source>
</evidence>
<comment type="caution">
    <text evidence="4">The sequence shown here is derived from an EMBL/GenBank/DDBJ whole genome shotgun (WGS) entry which is preliminary data.</text>
</comment>
<proteinExistence type="inferred from homology"/>
<dbReference type="HOGENOM" id="CLU_020027_11_1_1"/>
<dbReference type="Proteomes" id="UP000027920">
    <property type="component" value="Unassembled WGS sequence"/>
</dbReference>
<accession>A0A072P7C9</accession>